<protein>
    <submittedName>
        <fullName evidence="2">E4 protein</fullName>
    </submittedName>
</protein>
<feature type="region of interest" description="Disordered" evidence="1">
    <location>
        <begin position="34"/>
        <end position="98"/>
    </location>
</feature>
<proteinExistence type="predicted"/>
<feature type="compositionally biased region" description="Basic and acidic residues" evidence="1">
    <location>
        <begin position="55"/>
        <end position="68"/>
    </location>
</feature>
<evidence type="ECO:0000313" key="2">
    <source>
        <dbReference type="EMBL" id="AYA93440.1"/>
    </source>
</evidence>
<dbReference type="EMBL" id="MH777162">
    <property type="protein sequence ID" value="AYA93440.1"/>
    <property type="molecule type" value="Genomic_DNA"/>
</dbReference>
<name>A0A385PHN6_9PAPI</name>
<sequence>MPKGMVQLDNGLCTIKMKLCLPLPLSLAHQNRSPDLFKGLQRSPPLPGTPHPHRKVPDERKQKRDDLARPPARRHLNYDQDDDEEEPNKENLDPKEEERRKVILGYLLDKWAEDILRYQEQVFQDLQDLKKRLGIPQ</sequence>
<evidence type="ECO:0000256" key="1">
    <source>
        <dbReference type="SAM" id="MobiDB-lite"/>
    </source>
</evidence>
<accession>A0A385PHN6</accession>
<organism evidence="2">
    <name type="scientific">Human papillomavirus</name>
    <dbReference type="NCBI Taxonomy" id="10566"/>
    <lineage>
        <taxon>Viruses</taxon>
        <taxon>Monodnaviria</taxon>
        <taxon>Shotokuvirae</taxon>
        <taxon>Cossaviricota</taxon>
        <taxon>Papovaviricetes</taxon>
        <taxon>Zurhausenvirales</taxon>
        <taxon>Papillomaviridae</taxon>
    </lineage>
</organism>
<feature type="compositionally biased region" description="Basic and acidic residues" evidence="1">
    <location>
        <begin position="88"/>
        <end position="98"/>
    </location>
</feature>
<reference evidence="2" key="1">
    <citation type="journal article" date="2018" name="Nat. Med.">
        <title>Expanded skin virome in DOCK8-deficient patients.</title>
        <authorList>
            <consortium name="NISC Comparative Sequencing Program"/>
            <person name="Tirosh O."/>
            <person name="Conlan S."/>
            <person name="Deming C."/>
            <person name="Lee-Lin S.Q."/>
            <person name="Huang X."/>
            <person name="Su H.C."/>
            <person name="Freeman A.F."/>
            <person name="Segre J.A."/>
            <person name="Kong H.H."/>
        </authorList>
    </citation>
    <scope>NUCLEOTIDE SEQUENCE</scope>
    <source>
        <strain evidence="2">HPV-mSK_014</strain>
    </source>
</reference>